<evidence type="ECO:0000256" key="1">
    <source>
        <dbReference type="SAM" id="MobiDB-lite"/>
    </source>
</evidence>
<dbReference type="AlphaFoldDB" id="A0A9P6LUK0"/>
<dbReference type="Pfam" id="PF06258">
    <property type="entry name" value="Mito_fiss_Elm1"/>
    <property type="match status" value="1"/>
</dbReference>
<dbReference type="OrthoDB" id="1856981at2759"/>
<dbReference type="Proteomes" id="UP000749646">
    <property type="component" value="Unassembled WGS sequence"/>
</dbReference>
<reference evidence="2" key="1">
    <citation type="journal article" date="2020" name="Fungal Divers.">
        <title>Resolving the Mortierellaceae phylogeny through synthesis of multi-gene phylogenetics and phylogenomics.</title>
        <authorList>
            <person name="Vandepol N."/>
            <person name="Liber J."/>
            <person name="Desiro A."/>
            <person name="Na H."/>
            <person name="Kennedy M."/>
            <person name="Barry K."/>
            <person name="Grigoriev I.V."/>
            <person name="Miller A.N."/>
            <person name="O'Donnell K."/>
            <person name="Stajich J.E."/>
            <person name="Bonito G."/>
        </authorList>
    </citation>
    <scope>NUCLEOTIDE SEQUENCE</scope>
    <source>
        <strain evidence="2">MES-2147</strain>
    </source>
</reference>
<feature type="compositionally biased region" description="Polar residues" evidence="1">
    <location>
        <begin position="82"/>
        <end position="91"/>
    </location>
</feature>
<dbReference type="EMBL" id="JAAAHW010009273">
    <property type="protein sequence ID" value="KAF9943154.1"/>
    <property type="molecule type" value="Genomic_DNA"/>
</dbReference>
<feature type="region of interest" description="Disordered" evidence="1">
    <location>
        <begin position="51"/>
        <end position="103"/>
    </location>
</feature>
<evidence type="ECO:0000313" key="3">
    <source>
        <dbReference type="Proteomes" id="UP000749646"/>
    </source>
</evidence>
<organism evidence="2 3">
    <name type="scientific">Modicella reniformis</name>
    <dbReference type="NCBI Taxonomy" id="1440133"/>
    <lineage>
        <taxon>Eukaryota</taxon>
        <taxon>Fungi</taxon>
        <taxon>Fungi incertae sedis</taxon>
        <taxon>Mucoromycota</taxon>
        <taxon>Mortierellomycotina</taxon>
        <taxon>Mortierellomycetes</taxon>
        <taxon>Mortierellales</taxon>
        <taxon>Mortierellaceae</taxon>
        <taxon>Modicella</taxon>
    </lineage>
</organism>
<sequence length="136" mass="14750">MINRLSRLIDVQNCRLLITYSQRTAQNTKQAIAQKLQDRIRDENRIFVYDPMIQTSSSDTSASPLKDDEEKTTTAAAAAASRTLNNIDNTPGPSPKGGVSGFMEGRNPYEAMLALADKIVVTADSIAMTNEALATG</sequence>
<gene>
    <name evidence="2" type="ORF">BGZ65_001141</name>
</gene>
<proteinExistence type="predicted"/>
<feature type="compositionally biased region" description="Polar residues" evidence="1">
    <location>
        <begin position="53"/>
        <end position="63"/>
    </location>
</feature>
<comment type="caution">
    <text evidence="2">The sequence shown here is derived from an EMBL/GenBank/DDBJ whole genome shotgun (WGS) entry which is preliminary data.</text>
</comment>
<protein>
    <submittedName>
        <fullName evidence="2">Uncharacterized protein</fullName>
    </submittedName>
</protein>
<accession>A0A9P6LUK0</accession>
<feature type="non-terminal residue" evidence="2">
    <location>
        <position position="136"/>
    </location>
</feature>
<evidence type="ECO:0000313" key="2">
    <source>
        <dbReference type="EMBL" id="KAF9943154.1"/>
    </source>
</evidence>
<dbReference type="InterPro" id="IPR009367">
    <property type="entry name" value="Elm1-like"/>
</dbReference>
<name>A0A9P6LUK0_9FUNG</name>
<keyword evidence="3" id="KW-1185">Reference proteome</keyword>